<evidence type="ECO:0000313" key="1">
    <source>
        <dbReference type="EMBL" id="KAK0460448.1"/>
    </source>
</evidence>
<reference evidence="1" key="1">
    <citation type="submission" date="2023-06" db="EMBL/GenBank/DDBJ databases">
        <authorList>
            <consortium name="Lawrence Berkeley National Laboratory"/>
            <person name="Ahrendt S."/>
            <person name="Sahu N."/>
            <person name="Indic B."/>
            <person name="Wong-Bajracharya J."/>
            <person name="Merenyi Z."/>
            <person name="Ke H.-M."/>
            <person name="Monk M."/>
            <person name="Kocsube S."/>
            <person name="Drula E."/>
            <person name="Lipzen A."/>
            <person name="Balint B."/>
            <person name="Henrissat B."/>
            <person name="Andreopoulos B."/>
            <person name="Martin F.M."/>
            <person name="Harder C.B."/>
            <person name="Rigling D."/>
            <person name="Ford K.L."/>
            <person name="Foster G.D."/>
            <person name="Pangilinan J."/>
            <person name="Papanicolaou A."/>
            <person name="Barry K."/>
            <person name="LaButti K."/>
            <person name="Viragh M."/>
            <person name="Koriabine M."/>
            <person name="Yan M."/>
            <person name="Riley R."/>
            <person name="Champramary S."/>
            <person name="Plett K.L."/>
            <person name="Tsai I.J."/>
            <person name="Slot J."/>
            <person name="Sipos G."/>
            <person name="Plett J."/>
            <person name="Nagy L.G."/>
            <person name="Grigoriev I.V."/>
        </authorList>
    </citation>
    <scope>NUCLEOTIDE SEQUENCE</scope>
    <source>
        <strain evidence="1">CCBAS 213</strain>
    </source>
</reference>
<comment type="caution">
    <text evidence="1">The sequence shown here is derived from an EMBL/GenBank/DDBJ whole genome shotgun (WGS) entry which is preliminary data.</text>
</comment>
<evidence type="ECO:0000313" key="2">
    <source>
        <dbReference type="Proteomes" id="UP001175211"/>
    </source>
</evidence>
<dbReference type="EMBL" id="JAUEPS010000012">
    <property type="protein sequence ID" value="KAK0460448.1"/>
    <property type="molecule type" value="Genomic_DNA"/>
</dbReference>
<gene>
    <name evidence="1" type="ORF">EV420DRAFT_1640995</name>
</gene>
<name>A0AA39N7H5_ARMTA</name>
<organism evidence="1 2">
    <name type="scientific">Armillaria tabescens</name>
    <name type="common">Ringless honey mushroom</name>
    <name type="synonym">Agaricus tabescens</name>
    <dbReference type="NCBI Taxonomy" id="1929756"/>
    <lineage>
        <taxon>Eukaryota</taxon>
        <taxon>Fungi</taxon>
        <taxon>Dikarya</taxon>
        <taxon>Basidiomycota</taxon>
        <taxon>Agaricomycotina</taxon>
        <taxon>Agaricomycetes</taxon>
        <taxon>Agaricomycetidae</taxon>
        <taxon>Agaricales</taxon>
        <taxon>Marasmiineae</taxon>
        <taxon>Physalacriaceae</taxon>
        <taxon>Desarmillaria</taxon>
    </lineage>
</organism>
<protein>
    <submittedName>
        <fullName evidence="1">Uncharacterized protein</fullName>
    </submittedName>
</protein>
<dbReference type="AlphaFoldDB" id="A0AA39N7H5"/>
<accession>A0AA39N7H5</accession>
<keyword evidence="2" id="KW-1185">Reference proteome</keyword>
<dbReference type="RefSeq" id="XP_060332487.1">
    <property type="nucleotide sequence ID" value="XM_060477175.1"/>
</dbReference>
<dbReference type="GeneID" id="85360723"/>
<proteinExistence type="predicted"/>
<sequence>MFLLREVTKAKSMLARLGRKILVVIRDYPIFRHIMLRASCAQLSTIHGQYVQIISARVFASGAISPGGPKEATMDEISEKIRVLEEKEKDLAKQYGMTGDIDSIEVRGEAKARAFSELGNSQLLSDLSNLQELYDNRRKFEILKLHLRKGEGFSSPLHVPLHHVGTSRFWSLLMSIRTSGYLKITFSIQRVFGSESTSPGNSVFTCHLDAFAAVDASVTSSLDIELLFITVGNIISW</sequence>
<dbReference type="Proteomes" id="UP001175211">
    <property type="component" value="Unassembled WGS sequence"/>
</dbReference>